<evidence type="ECO:0000256" key="7">
    <source>
        <dbReference type="ARBA" id="ARBA00023136"/>
    </source>
</evidence>
<dbReference type="GO" id="GO:0009103">
    <property type="term" value="P:lipopolysaccharide biosynthetic process"/>
    <property type="evidence" value="ECO:0007669"/>
    <property type="project" value="UniProtKB-ARBA"/>
</dbReference>
<dbReference type="Proteomes" id="UP000177061">
    <property type="component" value="Unassembled WGS sequence"/>
</dbReference>
<dbReference type="Pfam" id="PF13231">
    <property type="entry name" value="PMT_2"/>
    <property type="match status" value="1"/>
</dbReference>
<dbReference type="GO" id="GO:0016763">
    <property type="term" value="F:pentosyltransferase activity"/>
    <property type="evidence" value="ECO:0007669"/>
    <property type="project" value="TreeGrafter"/>
</dbReference>
<evidence type="ECO:0000256" key="5">
    <source>
        <dbReference type="ARBA" id="ARBA00022692"/>
    </source>
</evidence>
<sequence>MKLTNKSVNIIAGCLLLLMFLLAFFSLRGDSATMDELAHIPAGYSYITQKDMRLNPEHPPLLKDLAGLSVRLGEKITKTPINFPSQIRAWQKDINGQWDFGGKFLYESGNDADKIIFWARLPMLLIMLILGFYVFKWAKELYGAKAGLLALFLYSFSPNFLAHGRLVTTDVGAATAFFIATYYFLKWLKKPSGKNLSIVGLVFGLAMLTKFSLVLLIPYFIFLAAVFVILRGEARNNVVIVRRSPKATDEAIPWYASGLPRSLRSLAMTLFYLILIGLIGLILIWPIYQYHTWNYPAQKQKTDTEFILQSFGNRTLADLAVFMADKPILRPYAQYLLGLFMVMQRAVGGNTTYFLGEVSAAGWRNYFPIVFSIKVPLSFLILILIALGSTACFVKKPVWSKPVSRVFQWIKNHFIEFAFLSFLVLYWLTTLKSNLNIGLRHILPTFPFLYILVSGQLKILGVHLPKVLGEGLPKFILFALMFWYAFGALKIYPHYLAYFNELIGGPKNGRQYVVDSNLDWGQDLKRLAQFVEKNKINKIYVDYFGGGSVEYYLKEKYQPWHGDYQPGELPANSWLAISATFLSGGQGRPAPGFESLTGFYNWLKQYEPIEIIGYSIFVYFIGAAPLEQF</sequence>
<evidence type="ECO:0000256" key="2">
    <source>
        <dbReference type="ARBA" id="ARBA00022475"/>
    </source>
</evidence>
<evidence type="ECO:0000313" key="11">
    <source>
        <dbReference type="Proteomes" id="UP000177061"/>
    </source>
</evidence>
<name>A0A1G2FEV3_9BACT</name>
<feature type="domain" description="Glycosyltransferase RgtA/B/C/D-like" evidence="9">
    <location>
        <begin position="117"/>
        <end position="225"/>
    </location>
</feature>
<feature type="transmembrane region" description="Helical" evidence="8">
    <location>
        <begin position="142"/>
        <end position="161"/>
    </location>
</feature>
<keyword evidence="6 8" id="KW-1133">Transmembrane helix</keyword>
<evidence type="ECO:0000256" key="4">
    <source>
        <dbReference type="ARBA" id="ARBA00022679"/>
    </source>
</evidence>
<feature type="transmembrane region" description="Helical" evidence="8">
    <location>
        <begin position="167"/>
        <end position="185"/>
    </location>
</feature>
<accession>A0A1G2FEV3</accession>
<evidence type="ECO:0000313" key="10">
    <source>
        <dbReference type="EMBL" id="OGZ36332.1"/>
    </source>
</evidence>
<feature type="transmembrane region" description="Helical" evidence="8">
    <location>
        <begin position="375"/>
        <end position="394"/>
    </location>
</feature>
<feature type="transmembrane region" description="Helical" evidence="8">
    <location>
        <begin position="7"/>
        <end position="27"/>
    </location>
</feature>
<dbReference type="InterPro" id="IPR050297">
    <property type="entry name" value="LipidA_mod_glycosyltrf_83"/>
</dbReference>
<evidence type="ECO:0000256" key="1">
    <source>
        <dbReference type="ARBA" id="ARBA00004651"/>
    </source>
</evidence>
<feature type="transmembrane region" description="Helical" evidence="8">
    <location>
        <begin position="115"/>
        <end position="135"/>
    </location>
</feature>
<dbReference type="PANTHER" id="PTHR33908:SF11">
    <property type="entry name" value="MEMBRANE PROTEIN"/>
    <property type="match status" value="1"/>
</dbReference>
<feature type="transmembrane region" description="Helical" evidence="8">
    <location>
        <begin position="335"/>
        <end position="355"/>
    </location>
</feature>
<dbReference type="STRING" id="1801997.A3J64_03065"/>
<proteinExistence type="predicted"/>
<feature type="transmembrane region" description="Helical" evidence="8">
    <location>
        <begin position="266"/>
        <end position="288"/>
    </location>
</feature>
<feature type="transmembrane region" description="Helical" evidence="8">
    <location>
        <begin position="197"/>
        <end position="230"/>
    </location>
</feature>
<dbReference type="AlphaFoldDB" id="A0A1G2FEV3"/>
<protein>
    <recommendedName>
        <fullName evidence="9">Glycosyltransferase RgtA/B/C/D-like domain-containing protein</fullName>
    </recommendedName>
</protein>
<dbReference type="GO" id="GO:0005886">
    <property type="term" value="C:plasma membrane"/>
    <property type="evidence" value="ECO:0007669"/>
    <property type="project" value="UniProtKB-SubCell"/>
</dbReference>
<evidence type="ECO:0000256" key="3">
    <source>
        <dbReference type="ARBA" id="ARBA00022676"/>
    </source>
</evidence>
<dbReference type="InterPro" id="IPR038731">
    <property type="entry name" value="RgtA/B/C-like"/>
</dbReference>
<keyword evidence="2" id="KW-1003">Cell membrane</keyword>
<comment type="subcellular location">
    <subcellularLocation>
        <location evidence="1">Cell membrane</location>
        <topology evidence="1">Multi-pass membrane protein</topology>
    </subcellularLocation>
</comment>
<evidence type="ECO:0000256" key="6">
    <source>
        <dbReference type="ARBA" id="ARBA00022989"/>
    </source>
</evidence>
<keyword evidence="7 8" id="KW-0472">Membrane</keyword>
<dbReference type="EMBL" id="MHNB01000028">
    <property type="protein sequence ID" value="OGZ36332.1"/>
    <property type="molecule type" value="Genomic_DNA"/>
</dbReference>
<feature type="transmembrane region" description="Helical" evidence="8">
    <location>
        <begin position="406"/>
        <end position="428"/>
    </location>
</feature>
<keyword evidence="3" id="KW-0328">Glycosyltransferase</keyword>
<comment type="caution">
    <text evidence="10">The sequence shown here is derived from an EMBL/GenBank/DDBJ whole genome shotgun (WGS) entry which is preliminary data.</text>
</comment>
<evidence type="ECO:0000256" key="8">
    <source>
        <dbReference type="SAM" id="Phobius"/>
    </source>
</evidence>
<gene>
    <name evidence="10" type="ORF">A3J64_03065</name>
</gene>
<feature type="transmembrane region" description="Helical" evidence="8">
    <location>
        <begin position="475"/>
        <end position="492"/>
    </location>
</feature>
<organism evidence="10 11">
    <name type="scientific">Candidatus Portnoybacteria bacterium RIFCSPHIGHO2_12_FULL_38_9</name>
    <dbReference type="NCBI Taxonomy" id="1801997"/>
    <lineage>
        <taxon>Bacteria</taxon>
        <taxon>Candidatus Portnoyibacteriota</taxon>
    </lineage>
</organism>
<feature type="transmembrane region" description="Helical" evidence="8">
    <location>
        <begin position="448"/>
        <end position="468"/>
    </location>
</feature>
<evidence type="ECO:0000259" key="9">
    <source>
        <dbReference type="Pfam" id="PF13231"/>
    </source>
</evidence>
<dbReference type="PANTHER" id="PTHR33908">
    <property type="entry name" value="MANNOSYLTRANSFERASE YKCB-RELATED"/>
    <property type="match status" value="1"/>
</dbReference>
<keyword evidence="4" id="KW-0808">Transferase</keyword>
<reference evidence="10 11" key="1">
    <citation type="journal article" date="2016" name="Nat. Commun.">
        <title>Thousands of microbial genomes shed light on interconnected biogeochemical processes in an aquifer system.</title>
        <authorList>
            <person name="Anantharaman K."/>
            <person name="Brown C.T."/>
            <person name="Hug L.A."/>
            <person name="Sharon I."/>
            <person name="Castelle C.J."/>
            <person name="Probst A.J."/>
            <person name="Thomas B.C."/>
            <person name="Singh A."/>
            <person name="Wilkins M.J."/>
            <person name="Karaoz U."/>
            <person name="Brodie E.L."/>
            <person name="Williams K.H."/>
            <person name="Hubbard S.S."/>
            <person name="Banfield J.F."/>
        </authorList>
    </citation>
    <scope>NUCLEOTIDE SEQUENCE [LARGE SCALE GENOMIC DNA]</scope>
</reference>
<keyword evidence="5 8" id="KW-0812">Transmembrane</keyword>